<feature type="transmembrane region" description="Helical" evidence="5">
    <location>
        <begin position="365"/>
        <end position="382"/>
    </location>
</feature>
<feature type="transmembrane region" description="Helical" evidence="5">
    <location>
        <begin position="198"/>
        <end position="217"/>
    </location>
</feature>
<evidence type="ECO:0000256" key="1">
    <source>
        <dbReference type="ARBA" id="ARBA00004141"/>
    </source>
</evidence>
<feature type="transmembrane region" description="Helical" evidence="5">
    <location>
        <begin position="164"/>
        <end position="186"/>
    </location>
</feature>
<dbReference type="InterPro" id="IPR001902">
    <property type="entry name" value="SLC26A/SulP_fam"/>
</dbReference>
<dbReference type="GO" id="GO:0016020">
    <property type="term" value="C:membrane"/>
    <property type="evidence" value="ECO:0007669"/>
    <property type="project" value="UniProtKB-SubCell"/>
</dbReference>
<protein>
    <recommendedName>
        <fullName evidence="6">STAS domain-containing protein</fullName>
    </recommendedName>
</protein>
<evidence type="ECO:0000256" key="3">
    <source>
        <dbReference type="ARBA" id="ARBA00022989"/>
    </source>
</evidence>
<feature type="transmembrane region" description="Helical" evidence="5">
    <location>
        <begin position="280"/>
        <end position="303"/>
    </location>
</feature>
<dbReference type="AlphaFoldDB" id="A0A6V7W831"/>
<reference evidence="7 8" key="1">
    <citation type="submission" date="2020-08" db="EMBL/GenBank/DDBJ databases">
        <authorList>
            <person name="Koutsovoulos G."/>
            <person name="Danchin GJ E."/>
        </authorList>
    </citation>
    <scope>NUCLEOTIDE SEQUENCE [LARGE SCALE GENOMIC DNA]</scope>
</reference>
<evidence type="ECO:0000256" key="2">
    <source>
        <dbReference type="ARBA" id="ARBA00022692"/>
    </source>
</evidence>
<dbReference type="OrthoDB" id="288203at2759"/>
<evidence type="ECO:0000313" key="7">
    <source>
        <dbReference type="EMBL" id="CAD2183212.1"/>
    </source>
</evidence>
<dbReference type="PANTHER" id="PTHR11814">
    <property type="entry name" value="SULFATE TRANSPORTER"/>
    <property type="match status" value="1"/>
</dbReference>
<keyword evidence="3 5" id="KW-1133">Transmembrane helix</keyword>
<feature type="transmembrane region" description="Helical" evidence="5">
    <location>
        <begin position="82"/>
        <end position="103"/>
    </location>
</feature>
<dbReference type="InterPro" id="IPR036513">
    <property type="entry name" value="STAS_dom_sf"/>
</dbReference>
<evidence type="ECO:0000256" key="5">
    <source>
        <dbReference type="SAM" id="Phobius"/>
    </source>
</evidence>
<keyword evidence="4 5" id="KW-0472">Membrane</keyword>
<dbReference type="InterPro" id="IPR011547">
    <property type="entry name" value="SLC26A/SulP_dom"/>
</dbReference>
<sequence length="593" mass="65628">MVVPQGMAYATLAKVPPVYGLYSCFFPAFFYMFFGTSPHVSIGTFAVASMMVGNLRSQLIPENGNNNNTNALIIEGEPLTPLVLISALTFGVGIFQVMLMAIFRLSFITNYISDSLISGFTTGAAVHVLTSQLDKLIGVKVKSYGGPGLVLFMWKDLVNSASNINIITVCISIFGLIFLSIGRDWINPIFRKRFKIPLPLELFLVIAAIILSATVGLKKNYGVRIVENVPQDFSLPRLTLLRHIWLDSLSISIICYAFLFSLGKTFSKKHKYKLDANQELYALSMCSLISSLFPVFPFGASLSRSALCEITGAKTQLHALFSSALLLVVILWIGPLLEPLPIAVLGCIVVLIWIIAFTTTAFLNITYGLIISLFFSILSIILKEQWPKFSRIGGDNEAEGVFRPLNLYNALSDPGIQINAQIWRFEAPLHFGNASKLVDSVAEICQKILENSSSIGNFDNVKILNKFSDTGEEKKSISKDLELNNIGNINSNTNSTTSSSSLSLKQLTIKGILILDCSVISHIDAAGIDSLIEIYLDTERLNILIKFAAFSGVLNLNKKYFGIFRNSFCFIFYIELNKYNNKIICSKYLKLIY</sequence>
<evidence type="ECO:0000256" key="4">
    <source>
        <dbReference type="ARBA" id="ARBA00023136"/>
    </source>
</evidence>
<keyword evidence="2 5" id="KW-0812">Transmembrane</keyword>
<dbReference type="Proteomes" id="UP000580250">
    <property type="component" value="Unassembled WGS sequence"/>
</dbReference>
<accession>A0A6V7W831</accession>
<dbReference type="EMBL" id="CAJEWN010000460">
    <property type="protein sequence ID" value="CAD2183212.1"/>
    <property type="molecule type" value="Genomic_DNA"/>
</dbReference>
<feature type="transmembrane region" description="Helical" evidence="5">
    <location>
        <begin position="20"/>
        <end position="48"/>
    </location>
</feature>
<dbReference type="GO" id="GO:0055085">
    <property type="term" value="P:transmembrane transport"/>
    <property type="evidence" value="ECO:0007669"/>
    <property type="project" value="InterPro"/>
</dbReference>
<organism evidence="7 8">
    <name type="scientific">Meloidogyne enterolobii</name>
    <name type="common">Root-knot nematode worm</name>
    <name type="synonym">Meloidogyne mayaguensis</name>
    <dbReference type="NCBI Taxonomy" id="390850"/>
    <lineage>
        <taxon>Eukaryota</taxon>
        <taxon>Metazoa</taxon>
        <taxon>Ecdysozoa</taxon>
        <taxon>Nematoda</taxon>
        <taxon>Chromadorea</taxon>
        <taxon>Rhabditida</taxon>
        <taxon>Tylenchina</taxon>
        <taxon>Tylenchomorpha</taxon>
        <taxon>Tylenchoidea</taxon>
        <taxon>Meloidogynidae</taxon>
        <taxon>Meloidogyninae</taxon>
        <taxon>Meloidogyne</taxon>
    </lineage>
</organism>
<name>A0A6V7W831_MELEN</name>
<dbReference type="InterPro" id="IPR002645">
    <property type="entry name" value="STAS_dom"/>
</dbReference>
<gene>
    <name evidence="7" type="ORF">MENT_LOCUS35489</name>
</gene>
<feature type="domain" description="STAS" evidence="6">
    <location>
        <begin position="422"/>
        <end position="549"/>
    </location>
</feature>
<comment type="subcellular location">
    <subcellularLocation>
        <location evidence="1">Membrane</location>
        <topology evidence="1">Multi-pass membrane protein</topology>
    </subcellularLocation>
</comment>
<dbReference type="Pfam" id="PF00916">
    <property type="entry name" value="Sulfate_transp"/>
    <property type="match status" value="1"/>
</dbReference>
<feature type="transmembrane region" description="Helical" evidence="5">
    <location>
        <begin position="315"/>
        <end position="333"/>
    </location>
</feature>
<feature type="transmembrane region" description="Helical" evidence="5">
    <location>
        <begin position="240"/>
        <end position="259"/>
    </location>
</feature>
<comment type="caution">
    <text evidence="7">The sequence shown here is derived from an EMBL/GenBank/DDBJ whole genome shotgun (WGS) entry which is preliminary data.</text>
</comment>
<dbReference type="Gene3D" id="3.30.750.24">
    <property type="entry name" value="STAS domain"/>
    <property type="match status" value="1"/>
</dbReference>
<evidence type="ECO:0000313" key="8">
    <source>
        <dbReference type="Proteomes" id="UP000580250"/>
    </source>
</evidence>
<evidence type="ECO:0000259" key="6">
    <source>
        <dbReference type="PROSITE" id="PS50801"/>
    </source>
</evidence>
<feature type="transmembrane region" description="Helical" evidence="5">
    <location>
        <begin position="340"/>
        <end position="359"/>
    </location>
</feature>
<proteinExistence type="predicted"/>
<dbReference type="PROSITE" id="PS50801">
    <property type="entry name" value="STAS"/>
    <property type="match status" value="1"/>
</dbReference>